<proteinExistence type="predicted"/>
<protein>
    <submittedName>
        <fullName evidence="1">Uncharacterized protein</fullName>
    </submittedName>
</protein>
<sequence length="47" mass="4977">MARLDRAQDAPFAVAIVAKALTKSTRKNAPPPTTETEAQRAPDLAGE</sequence>
<keyword evidence="2" id="KW-1185">Reference proteome</keyword>
<name>A0ACC5SUL5_ENSAD</name>
<accession>A0ACC5SUL5</accession>
<comment type="caution">
    <text evidence="1">The sequence shown here is derived from an EMBL/GenBank/DDBJ whole genome shotgun (WGS) entry which is preliminary data.</text>
</comment>
<gene>
    <name evidence="1" type="ORF">J2Z19_002278</name>
</gene>
<reference evidence="1" key="1">
    <citation type="submission" date="2021-03" db="EMBL/GenBank/DDBJ databases">
        <title>Genomic Encyclopedia of Type Strains, Phase IV (KMG-IV): sequencing the most valuable type-strain genomes for metagenomic binning, comparative biology and taxonomic classification.</title>
        <authorList>
            <person name="Goeker M."/>
        </authorList>
    </citation>
    <scope>NUCLEOTIDE SEQUENCE</scope>
    <source>
        <strain evidence="1">DSM 18131</strain>
    </source>
</reference>
<dbReference type="Proteomes" id="UP000823773">
    <property type="component" value="Unassembled WGS sequence"/>
</dbReference>
<evidence type="ECO:0000313" key="2">
    <source>
        <dbReference type="Proteomes" id="UP000823773"/>
    </source>
</evidence>
<evidence type="ECO:0000313" key="1">
    <source>
        <dbReference type="EMBL" id="MBP1872566.1"/>
    </source>
</evidence>
<organism evidence="1 2">
    <name type="scientific">Ensifer adhaerens</name>
    <name type="common">Sinorhizobium morelense</name>
    <dbReference type="NCBI Taxonomy" id="106592"/>
    <lineage>
        <taxon>Bacteria</taxon>
        <taxon>Pseudomonadati</taxon>
        <taxon>Pseudomonadota</taxon>
        <taxon>Alphaproteobacteria</taxon>
        <taxon>Hyphomicrobiales</taxon>
        <taxon>Rhizobiaceae</taxon>
        <taxon>Sinorhizobium/Ensifer group</taxon>
        <taxon>Ensifer</taxon>
    </lineage>
</organism>
<dbReference type="EMBL" id="JAGGJR010000003">
    <property type="protein sequence ID" value="MBP1872566.1"/>
    <property type="molecule type" value="Genomic_DNA"/>
</dbReference>